<evidence type="ECO:0000313" key="5">
    <source>
        <dbReference type="Proteomes" id="UP001597197"/>
    </source>
</evidence>
<comment type="similarity">
    <text evidence="1">Belongs to the glycosyl hydrolase 13 family.</text>
</comment>
<dbReference type="Proteomes" id="UP001597197">
    <property type="component" value="Unassembled WGS sequence"/>
</dbReference>
<evidence type="ECO:0000256" key="2">
    <source>
        <dbReference type="SAM" id="SignalP"/>
    </source>
</evidence>
<dbReference type="CDD" id="cd11350">
    <property type="entry name" value="AmyAc_4"/>
    <property type="match status" value="1"/>
</dbReference>
<protein>
    <submittedName>
        <fullName evidence="4">Alpha-amylase family glycosyl hydrolase</fullName>
    </submittedName>
</protein>
<dbReference type="NCBIfam" id="TIGR04183">
    <property type="entry name" value="Por_Secre_tail"/>
    <property type="match status" value="1"/>
</dbReference>
<comment type="caution">
    <text evidence="4">The sequence shown here is derived from an EMBL/GenBank/DDBJ whole genome shotgun (WGS) entry which is preliminary data.</text>
</comment>
<keyword evidence="4" id="KW-0378">Hydrolase</keyword>
<dbReference type="RefSeq" id="WP_382312341.1">
    <property type="nucleotide sequence ID" value="NZ_JBHUFD010000002.1"/>
</dbReference>
<dbReference type="InterPro" id="IPR014756">
    <property type="entry name" value="Ig_E-set"/>
</dbReference>
<dbReference type="InterPro" id="IPR006047">
    <property type="entry name" value="GH13_cat_dom"/>
</dbReference>
<accession>A0ABW4QR61</accession>
<proteinExistence type="inferred from homology"/>
<evidence type="ECO:0000313" key="4">
    <source>
        <dbReference type="EMBL" id="MFD1871984.1"/>
    </source>
</evidence>
<name>A0ABW4QR61_9BACT</name>
<dbReference type="Pfam" id="PF18962">
    <property type="entry name" value="Por_Secre_tail"/>
    <property type="match status" value="1"/>
</dbReference>
<dbReference type="Gene3D" id="2.60.40.10">
    <property type="entry name" value="Immunoglobulins"/>
    <property type="match status" value="1"/>
</dbReference>
<dbReference type="SMART" id="SM00642">
    <property type="entry name" value="Aamy"/>
    <property type="match status" value="1"/>
</dbReference>
<dbReference type="EMBL" id="JBHUFD010000002">
    <property type="protein sequence ID" value="MFD1871984.1"/>
    <property type="molecule type" value="Genomic_DNA"/>
</dbReference>
<keyword evidence="5" id="KW-1185">Reference proteome</keyword>
<feature type="signal peptide" evidence="2">
    <location>
        <begin position="1"/>
        <end position="25"/>
    </location>
</feature>
<sequence>MKKPQLWGYLVLALLLAGWAPGARAQATSPVTVSPAFFSDTTPITLTYDATLGNAGLANYAGDVYIWTGVVTNLSTDDTNWRYVVGNSFGSPIAAEKMTSLGNHKYSISFTPRTYYPGLAATSEVVKKLAMVFRGSGGTPEGKGTGNTNILINLGLQVSFTSPASATTTVAAGTALAVVGTATAPATLTLTLNGTQVAQQTAATSLSTSVTITQPGVNTLVLSGNDGTSTATATATVLVPPATTTAPLPTSANPDGITYINGGTSAILSLTAPKKSYIYVLGEFNNWQTSEAGLLKKTATVDTDAATGRWWVQVNGLVPGQEYAYQFLVDGQLRIADPYCEKILDPDNDKFIPAVTYPNLKAYPTGKTTGLVSVLSPGAAAYTWTTTNFQRPARANMVVYELLVRDFVARHDYQTLRDTLSYIQRLGANVIELMPINEFDGNENWGYSPSFYFAPDKYYGTKNNLKALIDECHRRGIAVVLDVVLNHSTGNSPMVQLYGNVTSGPTADNPWFNTAAPHPYSVYNDLNHESAYTRYFSKQVIKFWLQEYHIDGYRYDLAGGFSQRAKTEATFENYDATRVAIWKDYYDAQMSADNGSYPILEFFAKGVSDTNPTDEGKVLSDYGMMLWGNLNGNYNEATMGYLGGSDLSYGYYGAQGGRNWGQPNVIAYMESHDEERLQFKNKAYANANGSYNIKDPATGLKRNEMAAAFFFTQPGARLVWQFGELGYDYSINTCADGVTVNNDCRTGNKPIRWDYYQDANRRHLYDTYRALIALKKQPVFAAPTTYTQTLGGNVAVKTIVVTGPDLSVVTVGNFDVTAQTASVPFPQAGTWYNYLTGEPLTVTSTSQAMAMQPGQYAVYTSRQLTKPTGTTLATTGAQAAAVFKLALLPNPAAGTTTVAYELPTGATATIMVQNLLGQTIRQLAPARQAAGAQAQSLSLHGLAPGVYLVKLQAGDQTQTARLLVN</sequence>
<dbReference type="Gene3D" id="3.20.20.80">
    <property type="entry name" value="Glycosidases"/>
    <property type="match status" value="1"/>
</dbReference>
<dbReference type="GO" id="GO:0016787">
    <property type="term" value="F:hydrolase activity"/>
    <property type="evidence" value="ECO:0007669"/>
    <property type="project" value="UniProtKB-KW"/>
</dbReference>
<feature type="chain" id="PRO_5046479816" evidence="2">
    <location>
        <begin position="26"/>
        <end position="965"/>
    </location>
</feature>
<reference evidence="5" key="1">
    <citation type="journal article" date="2019" name="Int. J. Syst. Evol. Microbiol.">
        <title>The Global Catalogue of Microorganisms (GCM) 10K type strain sequencing project: providing services to taxonomists for standard genome sequencing and annotation.</title>
        <authorList>
            <consortium name="The Broad Institute Genomics Platform"/>
            <consortium name="The Broad Institute Genome Sequencing Center for Infectious Disease"/>
            <person name="Wu L."/>
            <person name="Ma J."/>
        </authorList>
    </citation>
    <scope>NUCLEOTIDE SEQUENCE [LARGE SCALE GENOMIC DNA]</scope>
    <source>
        <strain evidence="5">CGMCC 1.15795</strain>
    </source>
</reference>
<feature type="domain" description="Glycosyl hydrolase family 13 catalytic" evidence="3">
    <location>
        <begin position="401"/>
        <end position="775"/>
    </location>
</feature>
<dbReference type="Pfam" id="PF00128">
    <property type="entry name" value="Alpha-amylase"/>
    <property type="match status" value="1"/>
</dbReference>
<gene>
    <name evidence="4" type="ORF">ACFSDX_06080</name>
</gene>
<dbReference type="SUPFAM" id="SSF51445">
    <property type="entry name" value="(Trans)glycosidases"/>
    <property type="match status" value="1"/>
</dbReference>
<organism evidence="4 5">
    <name type="scientific">Hymenobacter bucti</name>
    <dbReference type="NCBI Taxonomy" id="1844114"/>
    <lineage>
        <taxon>Bacteria</taxon>
        <taxon>Pseudomonadati</taxon>
        <taxon>Bacteroidota</taxon>
        <taxon>Cytophagia</taxon>
        <taxon>Cytophagales</taxon>
        <taxon>Hymenobacteraceae</taxon>
        <taxon>Hymenobacter</taxon>
    </lineage>
</organism>
<dbReference type="SUPFAM" id="SSF81296">
    <property type="entry name" value="E set domains"/>
    <property type="match status" value="1"/>
</dbReference>
<evidence type="ECO:0000259" key="3">
    <source>
        <dbReference type="SMART" id="SM00642"/>
    </source>
</evidence>
<keyword evidence="2" id="KW-0732">Signal</keyword>
<dbReference type="InterPro" id="IPR017853">
    <property type="entry name" value="GH"/>
</dbReference>
<evidence type="ECO:0000256" key="1">
    <source>
        <dbReference type="ARBA" id="ARBA00008061"/>
    </source>
</evidence>
<dbReference type="InterPro" id="IPR013783">
    <property type="entry name" value="Ig-like_fold"/>
</dbReference>
<dbReference type="PANTHER" id="PTHR43002">
    <property type="entry name" value="GLYCOGEN DEBRANCHING ENZYME"/>
    <property type="match status" value="1"/>
</dbReference>
<dbReference type="InterPro" id="IPR026444">
    <property type="entry name" value="Secre_tail"/>
</dbReference>